<comment type="caution">
    <text evidence="2">The sequence shown here is derived from an EMBL/GenBank/DDBJ whole genome shotgun (WGS) entry which is preliminary data.</text>
</comment>
<name>A0A837RD43_LACPE</name>
<dbReference type="InterPro" id="IPR027417">
    <property type="entry name" value="P-loop_NTPase"/>
</dbReference>
<dbReference type="SUPFAM" id="SSF52540">
    <property type="entry name" value="P-loop containing nucleoside triphosphate hydrolases"/>
    <property type="match status" value="1"/>
</dbReference>
<protein>
    <recommendedName>
        <fullName evidence="4">Helicase/UvrB N-terminal domain-containing protein</fullName>
    </recommendedName>
</protein>
<proteinExistence type="predicted"/>
<feature type="compositionally biased region" description="Polar residues" evidence="1">
    <location>
        <begin position="920"/>
        <end position="933"/>
    </location>
</feature>
<evidence type="ECO:0000313" key="3">
    <source>
        <dbReference type="Proteomes" id="UP000051020"/>
    </source>
</evidence>
<sequence length="1218" mass="140144">MQVQDFLNIEAASKKVKAMTENQHTLSLLTALTGTGKTTVAAQYLIQNCHDEKARVTFFVTDQKKNFPTEPLKKEIARQLNVPITSEKVEREFYRRVGVLYSLADEAKNLLDPLNRIPDYFRRQENFEVTFNKVKRRYKNFCTEPDNDEFRRELRNELRNWRLFIRDKLVLKLTKRIKTKEVSSEDNIQKIQHFLRQDHKSAQNQKLCDWVNRYYPLADEEQRKIFLLTTNKFITSYTPFYGHRGIPFITSHLLNDALVILDEIDATKVKLLDYEIANTINDKENILALFAAIEAGLARLQREVPKPLSLALKSPKTKRKLQALVDEANELSLTYRLYFPHKSSLQTFENNFIFHFPYIRMASSGLEWWTQLEEPLATVKFINNKKAYNPDKDLHFYQMLARVSMFIDDFVAFIRRCAHRFADLENADRNLLAPKLSLDNAAYSIYSLLGFNHEQQKMLVETRSKWLGVSLPKLSVSATESYRQLQRSGLSFYQFKDAERHAMQTEISASKFRNTPERFLLGVLSRADVLGMSATAEIPTVLDNYYLTYLHERLGNRFISANTYLTEETKQSFKLDERYKECGVQILVSLAKCKNVDARLEDLILNQMAVTGQQRQLDAVQMAIVEKKYRKLLRRTMDDVGNDYKAQRYAQLIGSFITFLLDTEMIVFLGLQSLLPKRDYPDMDLDRLLEIFNGLATLLCAKSAPVLKIITPENQGSMEEQCATALQIPKKQGKRVYLLSAYQSLGVGVNLQHPIGALDEGQLIDISGLVASDDDGRFSATDINGIYLGDVTHIFSSIQDFSTLTPEAIKLAVQHEYLLDNSEINQKQYHNYWKGLSHVHRPAGTDRPATSYVKQLKDMLSYRMSYTKVIIQALGRMTRTHNRRKQIRIIATEDVFDNFDLTSLNTDAISPEAKALAAKSPSSGSTSRQDSMKNNLYQNRTYLSYVDFKRAKGRLQLDVAMANAYQNVREWYLQHPTASEAELAAMHHSETMFMQYLPSARTEYGVCRMWEEIEKDGKKLDIETGVFEFGDDNKDNMIVSAERAGLPTILKYPGMAAYFDKHQYATTWQKQDYILNPVQFINGYLGILGEVAATFILDDALGINLSQITAVDKNELFDFIIDDQVLVDIKNWHYTHTATAFDDEKWVMHKLNQFCKDTGKDNMRVMVINVIDRTPEVKDKVTLINNNRILEVSALIDDQGALVLSPTDKQQIGEFLID</sequence>
<reference evidence="2 3" key="1">
    <citation type="journal article" date="2015" name="Genome Announc.">
        <title>Expanding the biotechnology potential of lactobacilli through comparative genomics of 213 strains and associated genera.</title>
        <authorList>
            <person name="Sun Z."/>
            <person name="Harris H.M."/>
            <person name="McCann A."/>
            <person name="Guo C."/>
            <person name="Argimon S."/>
            <person name="Zhang W."/>
            <person name="Yang X."/>
            <person name="Jeffery I.B."/>
            <person name="Cooney J.C."/>
            <person name="Kagawa T.F."/>
            <person name="Liu W."/>
            <person name="Song Y."/>
            <person name="Salvetti E."/>
            <person name="Wrobel A."/>
            <person name="Rasinkangas P."/>
            <person name="Parkhill J."/>
            <person name="Rea M.C."/>
            <person name="O'Sullivan O."/>
            <person name="Ritari J."/>
            <person name="Douillard F.P."/>
            <person name="Paul Ross R."/>
            <person name="Yang R."/>
            <person name="Briner A.E."/>
            <person name="Felis G.E."/>
            <person name="de Vos W.M."/>
            <person name="Barrangou R."/>
            <person name="Klaenhammer T.R."/>
            <person name="Caufield P.W."/>
            <person name="Cui Y."/>
            <person name="Zhang H."/>
            <person name="O'Toole P.W."/>
        </authorList>
    </citation>
    <scope>NUCLEOTIDE SEQUENCE [LARGE SCALE GENOMIC DNA]</scope>
    <source>
        <strain evidence="2 3">DSM 20314</strain>
    </source>
</reference>
<evidence type="ECO:0000256" key="1">
    <source>
        <dbReference type="SAM" id="MobiDB-lite"/>
    </source>
</evidence>
<organism evidence="2 3">
    <name type="scientific">Lactiplantibacillus pentosus DSM 20314</name>
    <dbReference type="NCBI Taxonomy" id="1423791"/>
    <lineage>
        <taxon>Bacteria</taxon>
        <taxon>Bacillati</taxon>
        <taxon>Bacillota</taxon>
        <taxon>Bacilli</taxon>
        <taxon>Lactobacillales</taxon>
        <taxon>Lactobacillaceae</taxon>
        <taxon>Lactiplantibacillus</taxon>
    </lineage>
</organism>
<evidence type="ECO:0008006" key="4">
    <source>
        <dbReference type="Google" id="ProtNLM"/>
    </source>
</evidence>
<dbReference type="AlphaFoldDB" id="A0A837RD43"/>
<dbReference type="EMBL" id="AZCU01000007">
    <property type="protein sequence ID" value="KRK25502.1"/>
    <property type="molecule type" value="Genomic_DNA"/>
</dbReference>
<evidence type="ECO:0000313" key="2">
    <source>
        <dbReference type="EMBL" id="KRK25502.1"/>
    </source>
</evidence>
<dbReference type="Proteomes" id="UP000051020">
    <property type="component" value="Unassembled WGS sequence"/>
</dbReference>
<dbReference type="RefSeq" id="WP_050337992.1">
    <property type="nucleotide sequence ID" value="NZ_AZCU01000007.1"/>
</dbReference>
<feature type="region of interest" description="Disordered" evidence="1">
    <location>
        <begin position="914"/>
        <end position="933"/>
    </location>
</feature>
<gene>
    <name evidence="2" type="ORF">FD24_GL002992</name>
</gene>
<accession>A0A837RD43</accession>